<sequence length="645" mass="73801">MKILSWNVRGLGNSQTVRRLRHTLKVHNPQIVFFMETKIDKSHMERVRRSCGFINSIDVEAMGSRGGLYLAWNGDTNVLLQSFSKRHIDVVIEEIDEGYKWRFTGFYGSPYQQDRDEAWNLLRQLRTDGDMPWMRRKRNFIRKLQSDEGGETDKIEEMEEVARTYFQNMFSAGRRGNYNHILSGIDQCIFDEDNSKLKERYTKDEIWEALKEMGPTKAPGEDGFSALFYQKCWPIIGEDATSFCLNLLNKDYELLHTLKQKRVAKKGLMAVKLDMSKAYDKYFTPSRGLRQDDPLSPFLFLFCGEGLSSLMRTAMKKKINRGVKASRSGPQISHLLFADDCILFGEATERGAVYLKQILHEYEKCSGQSVNYAKSTIFFSSNTQEGEKRVVTRVLGVRSSNNSEKYLGLPNLVGRKKKTSFQSLKDRLLQRIDNWSIKHLSQGGNEIPNVEEDKLQNQRSNVNVEFVSDLIDKESRSWKTELLVNTFHIEIVKKIMQIPLARAVHDDFQVWGGEPSGVIGMKKTVFTFFYNVLQRRKYGEIYNFLGCLIVTIKKFRNGLLRFSTREQVNSVIFSAVDYGSSGQVSGLIVRAMDGEILASKSVLHSDVASPFAAEAFAGLDAIRLAVTVQMIGQDIKRAAVDVDWH</sequence>
<dbReference type="EMBL" id="JARKNE010000010">
    <property type="protein sequence ID" value="KAK5793506.1"/>
    <property type="molecule type" value="Genomic_DNA"/>
</dbReference>
<dbReference type="Gene3D" id="3.60.10.10">
    <property type="entry name" value="Endonuclease/exonuclease/phosphatase"/>
    <property type="match status" value="1"/>
</dbReference>
<dbReference type="Proteomes" id="UP001358586">
    <property type="component" value="Chromosome 10"/>
</dbReference>
<comment type="caution">
    <text evidence="1">The sequence shown here is derived from an EMBL/GenBank/DDBJ whole genome shotgun (WGS) entry which is preliminary data.</text>
</comment>
<reference evidence="1 2" key="1">
    <citation type="submission" date="2023-03" db="EMBL/GenBank/DDBJ databases">
        <title>WGS of Gossypium arboreum.</title>
        <authorList>
            <person name="Yu D."/>
        </authorList>
    </citation>
    <scope>NUCLEOTIDE SEQUENCE [LARGE SCALE GENOMIC DNA]</scope>
    <source>
        <tissue evidence="1">Leaf</tissue>
    </source>
</reference>
<dbReference type="SUPFAM" id="SSF56219">
    <property type="entry name" value="DNase I-like"/>
    <property type="match status" value="1"/>
</dbReference>
<evidence type="ECO:0000313" key="1">
    <source>
        <dbReference type="EMBL" id="KAK5793506.1"/>
    </source>
</evidence>
<dbReference type="PANTHER" id="PTHR46890">
    <property type="entry name" value="NON-LTR RETROLELEMENT REVERSE TRANSCRIPTASE-LIKE PROTEIN-RELATED"/>
    <property type="match status" value="1"/>
</dbReference>
<gene>
    <name evidence="1" type="ORF">PVK06_034655</name>
</gene>
<keyword evidence="2" id="KW-1185">Reference proteome</keyword>
<dbReference type="InterPro" id="IPR052343">
    <property type="entry name" value="Retrotransposon-Effector_Assoc"/>
</dbReference>
<evidence type="ECO:0008006" key="3">
    <source>
        <dbReference type="Google" id="ProtNLM"/>
    </source>
</evidence>
<accession>A0ABR0NFU9</accession>
<protein>
    <recommendedName>
        <fullName evidence="3">Reverse transcriptase</fullName>
    </recommendedName>
</protein>
<proteinExistence type="predicted"/>
<name>A0ABR0NFU9_GOSAR</name>
<dbReference type="PANTHER" id="PTHR46890:SF48">
    <property type="entry name" value="RNA-DIRECTED DNA POLYMERASE"/>
    <property type="match status" value="1"/>
</dbReference>
<dbReference type="InterPro" id="IPR036691">
    <property type="entry name" value="Endo/exonu/phosph_ase_sf"/>
</dbReference>
<organism evidence="1 2">
    <name type="scientific">Gossypium arboreum</name>
    <name type="common">Tree cotton</name>
    <name type="synonym">Gossypium nanking</name>
    <dbReference type="NCBI Taxonomy" id="29729"/>
    <lineage>
        <taxon>Eukaryota</taxon>
        <taxon>Viridiplantae</taxon>
        <taxon>Streptophyta</taxon>
        <taxon>Embryophyta</taxon>
        <taxon>Tracheophyta</taxon>
        <taxon>Spermatophyta</taxon>
        <taxon>Magnoliopsida</taxon>
        <taxon>eudicotyledons</taxon>
        <taxon>Gunneridae</taxon>
        <taxon>Pentapetalae</taxon>
        <taxon>rosids</taxon>
        <taxon>malvids</taxon>
        <taxon>Malvales</taxon>
        <taxon>Malvaceae</taxon>
        <taxon>Malvoideae</taxon>
        <taxon>Gossypium</taxon>
    </lineage>
</organism>
<evidence type="ECO:0000313" key="2">
    <source>
        <dbReference type="Proteomes" id="UP001358586"/>
    </source>
</evidence>